<evidence type="ECO:0000256" key="1">
    <source>
        <dbReference type="ARBA" id="ARBA00001933"/>
    </source>
</evidence>
<dbReference type="SUPFAM" id="SSF53686">
    <property type="entry name" value="Tryptophan synthase beta subunit-like PLP-dependent enzymes"/>
    <property type="match status" value="1"/>
</dbReference>
<dbReference type="InterPro" id="IPR029144">
    <property type="entry name" value="Thr_synth_N"/>
</dbReference>
<organism evidence="15 16">
    <name type="scientific">Bombella intestini</name>
    <dbReference type="NCBI Taxonomy" id="1539051"/>
    <lineage>
        <taxon>Bacteria</taxon>
        <taxon>Pseudomonadati</taxon>
        <taxon>Pseudomonadota</taxon>
        <taxon>Alphaproteobacteria</taxon>
        <taxon>Acetobacterales</taxon>
        <taxon>Acetobacteraceae</taxon>
        <taxon>Bombella</taxon>
    </lineage>
</organism>
<evidence type="ECO:0000256" key="6">
    <source>
        <dbReference type="ARBA" id="ARBA00022605"/>
    </source>
</evidence>
<keyword evidence="6" id="KW-0028">Amino-acid biosynthesis</keyword>
<comment type="pathway">
    <text evidence="2">Amino-acid biosynthesis; L-threonine biosynthesis; L-threonine from L-aspartate: step 5/5.</text>
</comment>
<dbReference type="Pfam" id="PF24857">
    <property type="entry name" value="THR4_C"/>
    <property type="match status" value="1"/>
</dbReference>
<dbReference type="GO" id="GO:0030170">
    <property type="term" value="F:pyridoxal phosphate binding"/>
    <property type="evidence" value="ECO:0007669"/>
    <property type="project" value="InterPro"/>
</dbReference>
<dbReference type="PANTHER" id="PTHR42690:SF1">
    <property type="entry name" value="THREONINE SYNTHASE-LIKE 2"/>
    <property type="match status" value="1"/>
</dbReference>
<evidence type="ECO:0000256" key="4">
    <source>
        <dbReference type="ARBA" id="ARBA00013028"/>
    </source>
</evidence>
<dbReference type="GO" id="GO:0009088">
    <property type="term" value="P:threonine biosynthetic process"/>
    <property type="evidence" value="ECO:0007669"/>
    <property type="project" value="UniProtKB-UniRule"/>
</dbReference>
<dbReference type="Gene3D" id="3.40.50.1100">
    <property type="match status" value="2"/>
</dbReference>
<dbReference type="Gene3D" id="3.90.1380.10">
    <property type="entry name" value="Threonine synthase, N-terminal domain"/>
    <property type="match status" value="1"/>
</dbReference>
<evidence type="ECO:0000259" key="13">
    <source>
        <dbReference type="Pfam" id="PF00291"/>
    </source>
</evidence>
<gene>
    <name evidence="15" type="ORF">AL01_00300</name>
</gene>
<keyword evidence="16" id="KW-1185">Reference proteome</keyword>
<comment type="catalytic activity">
    <reaction evidence="10">
        <text>O-phospho-L-homoserine + H2O = L-threonine + phosphate</text>
        <dbReference type="Rhea" id="RHEA:10840"/>
        <dbReference type="ChEBI" id="CHEBI:15377"/>
        <dbReference type="ChEBI" id="CHEBI:43474"/>
        <dbReference type="ChEBI" id="CHEBI:57590"/>
        <dbReference type="ChEBI" id="CHEBI:57926"/>
        <dbReference type="EC" id="4.2.3.1"/>
    </reaction>
</comment>
<dbReference type="InterPro" id="IPR001926">
    <property type="entry name" value="TrpB-like_PALP"/>
</dbReference>
<dbReference type="EC" id="4.2.3.1" evidence="4 11"/>
<evidence type="ECO:0000256" key="12">
    <source>
        <dbReference type="PIRSR" id="PIRSR604450-51"/>
    </source>
</evidence>
<comment type="similarity">
    <text evidence="3">Belongs to the threonine synthase family.</text>
</comment>
<dbReference type="PANTHER" id="PTHR42690">
    <property type="entry name" value="THREONINE SYNTHASE FAMILY MEMBER"/>
    <property type="match status" value="1"/>
</dbReference>
<dbReference type="InterPro" id="IPR037158">
    <property type="entry name" value="Thr_synth_N_sf"/>
</dbReference>
<dbReference type="RefSeq" id="WP_077395296.1">
    <property type="nucleotide sequence ID" value="NZ_JATM01000001.1"/>
</dbReference>
<evidence type="ECO:0000256" key="8">
    <source>
        <dbReference type="ARBA" id="ARBA00022898"/>
    </source>
</evidence>
<comment type="caution">
    <text evidence="15">The sequence shown here is derived from an EMBL/GenBank/DDBJ whole genome shotgun (WGS) entry which is preliminary data.</text>
</comment>
<evidence type="ECO:0000259" key="14">
    <source>
        <dbReference type="Pfam" id="PF14821"/>
    </source>
</evidence>
<dbReference type="STRING" id="1539051.AL01_00300"/>
<dbReference type="InterPro" id="IPR004450">
    <property type="entry name" value="Thr_synthase-like"/>
</dbReference>
<protein>
    <recommendedName>
        <fullName evidence="5 11">Threonine synthase</fullName>
        <ecNumber evidence="4 11">4.2.3.1</ecNumber>
    </recommendedName>
</protein>
<dbReference type="UniPathway" id="UPA00050">
    <property type="reaction ID" value="UER00065"/>
</dbReference>
<keyword evidence="8 12" id="KW-0663">Pyridoxal phosphate</keyword>
<comment type="cofactor">
    <cofactor evidence="1 12">
        <name>pyridoxal 5'-phosphate</name>
        <dbReference type="ChEBI" id="CHEBI:597326"/>
    </cofactor>
</comment>
<keyword evidence="7" id="KW-0791">Threonine biosynthesis</keyword>
<dbReference type="CDD" id="cd01560">
    <property type="entry name" value="Thr-synth_2"/>
    <property type="match status" value="1"/>
</dbReference>
<name>A0A1S8GR05_9PROT</name>
<dbReference type="PROSITE" id="PS00165">
    <property type="entry name" value="DEHYDRATASE_SER_THR"/>
    <property type="match status" value="1"/>
</dbReference>
<evidence type="ECO:0000256" key="10">
    <source>
        <dbReference type="ARBA" id="ARBA00049144"/>
    </source>
</evidence>
<evidence type="ECO:0000313" key="15">
    <source>
        <dbReference type="EMBL" id="OOL19474.1"/>
    </source>
</evidence>
<dbReference type="Proteomes" id="UP000200980">
    <property type="component" value="Unassembled WGS sequence"/>
</dbReference>
<evidence type="ECO:0000256" key="11">
    <source>
        <dbReference type="NCBIfam" id="TIGR00260"/>
    </source>
</evidence>
<evidence type="ECO:0000256" key="7">
    <source>
        <dbReference type="ARBA" id="ARBA00022697"/>
    </source>
</evidence>
<feature type="modified residue" description="N6-(pyridoxal phosphate)lysine" evidence="12">
    <location>
        <position position="114"/>
    </location>
</feature>
<dbReference type="Pfam" id="PF14821">
    <property type="entry name" value="Thr_synth_N"/>
    <property type="match status" value="1"/>
</dbReference>
<evidence type="ECO:0000256" key="9">
    <source>
        <dbReference type="ARBA" id="ARBA00023239"/>
    </source>
</evidence>
<dbReference type="InterPro" id="IPR000634">
    <property type="entry name" value="Ser/Thr_deHydtase_PyrdxlP-BS"/>
</dbReference>
<dbReference type="OrthoDB" id="9763107at2"/>
<evidence type="ECO:0000313" key="16">
    <source>
        <dbReference type="Proteomes" id="UP000200980"/>
    </source>
</evidence>
<dbReference type="InterPro" id="IPR051166">
    <property type="entry name" value="Threonine_Synthase"/>
</dbReference>
<evidence type="ECO:0000256" key="5">
    <source>
        <dbReference type="ARBA" id="ARBA00018679"/>
    </source>
</evidence>
<proteinExistence type="inferred from homology"/>
<dbReference type="NCBIfam" id="TIGR00260">
    <property type="entry name" value="thrC"/>
    <property type="match status" value="1"/>
</dbReference>
<evidence type="ECO:0000256" key="2">
    <source>
        <dbReference type="ARBA" id="ARBA00004979"/>
    </source>
</evidence>
<reference evidence="15 16" key="1">
    <citation type="journal article" date="2016" name="PLoS ONE">
        <title>Whole-Genome Sequence Analysis of Bombella intestini LMG 28161T, a Novel Acetic Acid Bacterium Isolated from the Crop of a Red-Tailed Bumble Bee, Bombus lapidarius.</title>
        <authorList>
            <person name="Li L."/>
            <person name="Illeghems K."/>
            <person name="Van Kerrebroeck S."/>
            <person name="Borremans W."/>
            <person name="Cleenwerck I."/>
            <person name="Smagghe G."/>
            <person name="De Vuyst L."/>
            <person name="Vandamme P."/>
        </authorList>
    </citation>
    <scope>NUCLEOTIDE SEQUENCE [LARGE SCALE GENOMIC DNA]</scope>
    <source>
        <strain evidence="15 16">R-52487</strain>
    </source>
</reference>
<dbReference type="AlphaFoldDB" id="A0A1S8GR05"/>
<evidence type="ECO:0000256" key="3">
    <source>
        <dbReference type="ARBA" id="ARBA00005517"/>
    </source>
</evidence>
<dbReference type="GO" id="GO:0004795">
    <property type="term" value="F:threonine synthase activity"/>
    <property type="evidence" value="ECO:0007669"/>
    <property type="project" value="UniProtKB-UniRule"/>
</dbReference>
<sequence length="468" mass="52002">MRYRSTRGTLDAAAPDFSDILLSGLADDGGLYMPDHWPHIPRETLTSWRSLSYADLAAEVIGLFTEGSIDRETLRTMARDVYGKFDHAAVAPLVEVEDGLFSLELFHGPTLAFKDMAMQMLGRLFEYVLKQRNRHVTIVGATSGDTGSAAIEAFRGREHVSIVILHPYGRTSDVQRRQMTTVLEDNVLNIAVEGDFDDCQDMVKAMFADEKFRTDCSLSAVNSINWARIAAQIPYYVRSALALGGPDRPVSFAVPTGNFGNILAAWAASQMGLPIDHLCVGSNRNDILTRFLLNNDMTKRKVEPSLSPSMDIQVSSNFERLLFEMLGRDPNRCRAIMEEFRQTGCMAVPHDAWEQIRETFHGIALSDEQTTATMKQLFAESHYLADPHSAIGLAAGHRFREAGTPMVAAATAHPAKFPDAVKKATGIHPELPPHLADLFSRKERYEVLPNNLEKVKAAVRKHRDSQTT</sequence>
<dbReference type="Pfam" id="PF00291">
    <property type="entry name" value="PALP"/>
    <property type="match status" value="1"/>
</dbReference>
<dbReference type="EMBL" id="JATM01000001">
    <property type="protein sequence ID" value="OOL19474.1"/>
    <property type="molecule type" value="Genomic_DNA"/>
</dbReference>
<accession>A0A1S8GR05</accession>
<feature type="domain" description="Threonine synthase N-terminal" evidence="14">
    <location>
        <begin position="2"/>
        <end position="82"/>
    </location>
</feature>
<dbReference type="InterPro" id="IPR036052">
    <property type="entry name" value="TrpB-like_PALP_sf"/>
</dbReference>
<keyword evidence="9 15" id="KW-0456">Lyase</keyword>
<feature type="domain" description="Tryptophan synthase beta chain-like PALP" evidence="13">
    <location>
        <begin position="102"/>
        <end position="333"/>
    </location>
</feature>